<dbReference type="InterPro" id="IPR011006">
    <property type="entry name" value="CheY-like_superfamily"/>
</dbReference>
<dbReference type="PROSITE" id="PS50110">
    <property type="entry name" value="RESPONSE_REGULATORY"/>
    <property type="match status" value="1"/>
</dbReference>
<organism evidence="5 6">
    <name type="scientific">Candidatus Viridilinea halotolerans</name>
    <dbReference type="NCBI Taxonomy" id="2491704"/>
    <lineage>
        <taxon>Bacteria</taxon>
        <taxon>Bacillati</taxon>
        <taxon>Chloroflexota</taxon>
        <taxon>Chloroflexia</taxon>
        <taxon>Chloroflexales</taxon>
        <taxon>Chloroflexineae</taxon>
        <taxon>Oscillochloridaceae</taxon>
        <taxon>Candidatus Viridilinea</taxon>
    </lineage>
</organism>
<name>A0A426U3L5_9CHLR</name>
<dbReference type="Proteomes" id="UP000280307">
    <property type="component" value="Unassembled WGS sequence"/>
</dbReference>
<keyword evidence="1 3" id="KW-0597">Phosphoprotein</keyword>
<dbReference type="SUPFAM" id="SSF52172">
    <property type="entry name" value="CheY-like"/>
    <property type="match status" value="1"/>
</dbReference>
<sequence>MTQSKGTILIIDDDLALQTVLEYALRHVGYDVVLAPDGREGLAVLERLQPNLVLSDIMMPNMDGVEVFQHLKDRLQNEGIPIIFMTALERKPWFADLEAEGAAIIKKPFEVEWLLDMIDSALSA</sequence>
<feature type="modified residue" description="4-aspartylphosphate" evidence="3">
    <location>
        <position position="56"/>
    </location>
</feature>
<gene>
    <name evidence="5" type="ORF">EI684_07100</name>
</gene>
<dbReference type="InterPro" id="IPR001789">
    <property type="entry name" value="Sig_transdc_resp-reg_receiver"/>
</dbReference>
<dbReference type="PANTHER" id="PTHR44591:SF14">
    <property type="entry name" value="PROTEIN PILG"/>
    <property type="match status" value="1"/>
</dbReference>
<proteinExistence type="predicted"/>
<dbReference type="AlphaFoldDB" id="A0A426U3L5"/>
<evidence type="ECO:0000313" key="6">
    <source>
        <dbReference type="Proteomes" id="UP000280307"/>
    </source>
</evidence>
<comment type="caution">
    <text evidence="5">The sequence shown here is derived from an EMBL/GenBank/DDBJ whole genome shotgun (WGS) entry which is preliminary data.</text>
</comment>
<dbReference type="InterPro" id="IPR050595">
    <property type="entry name" value="Bact_response_regulator"/>
</dbReference>
<dbReference type="Pfam" id="PF00072">
    <property type="entry name" value="Response_reg"/>
    <property type="match status" value="1"/>
</dbReference>
<dbReference type="GO" id="GO:0000160">
    <property type="term" value="P:phosphorelay signal transduction system"/>
    <property type="evidence" value="ECO:0007669"/>
    <property type="project" value="UniProtKB-KW"/>
</dbReference>
<evidence type="ECO:0000256" key="1">
    <source>
        <dbReference type="ARBA" id="ARBA00022553"/>
    </source>
</evidence>
<keyword evidence="2" id="KW-0902">Two-component regulatory system</keyword>
<dbReference type="Gene3D" id="3.40.50.2300">
    <property type="match status" value="1"/>
</dbReference>
<reference evidence="5 6" key="1">
    <citation type="submission" date="2018-12" db="EMBL/GenBank/DDBJ databases">
        <title>Genome Sequence of Candidatus Viridilinea halotolerans isolated from saline sulfide-rich spring.</title>
        <authorList>
            <person name="Grouzdev D.S."/>
            <person name="Burganskaya E.I."/>
            <person name="Krutkina M.S."/>
            <person name="Sukhacheva M.V."/>
            <person name="Gorlenko V.M."/>
        </authorList>
    </citation>
    <scope>NUCLEOTIDE SEQUENCE [LARGE SCALE GENOMIC DNA]</scope>
    <source>
        <strain evidence="5">Chok-6</strain>
    </source>
</reference>
<accession>A0A426U3L5</accession>
<dbReference type="PANTHER" id="PTHR44591">
    <property type="entry name" value="STRESS RESPONSE REGULATOR PROTEIN 1"/>
    <property type="match status" value="1"/>
</dbReference>
<feature type="domain" description="Response regulatory" evidence="4">
    <location>
        <begin position="7"/>
        <end position="122"/>
    </location>
</feature>
<evidence type="ECO:0000259" key="4">
    <source>
        <dbReference type="PROSITE" id="PS50110"/>
    </source>
</evidence>
<evidence type="ECO:0000256" key="2">
    <source>
        <dbReference type="ARBA" id="ARBA00023012"/>
    </source>
</evidence>
<evidence type="ECO:0000256" key="3">
    <source>
        <dbReference type="PROSITE-ProRule" id="PRU00169"/>
    </source>
</evidence>
<dbReference type="SMART" id="SM00448">
    <property type="entry name" value="REC"/>
    <property type="match status" value="1"/>
</dbReference>
<evidence type="ECO:0000313" key="5">
    <source>
        <dbReference type="EMBL" id="RRR74445.1"/>
    </source>
</evidence>
<dbReference type="EMBL" id="RSAS01000273">
    <property type="protein sequence ID" value="RRR74445.1"/>
    <property type="molecule type" value="Genomic_DNA"/>
</dbReference>
<protein>
    <submittedName>
        <fullName evidence="5">Response regulator</fullName>
    </submittedName>
</protein>